<keyword evidence="3" id="KW-1185">Reference proteome</keyword>
<dbReference type="OrthoDB" id="3254362at2"/>
<reference evidence="2 3" key="1">
    <citation type="submission" date="2018-08" db="EMBL/GenBank/DDBJ databases">
        <title>Cellulomonas rhizosphaerae sp. nov., a novel actinomycete isolated from soil.</title>
        <authorList>
            <person name="Tian Y."/>
        </authorList>
    </citation>
    <scope>NUCLEOTIDE SEQUENCE [LARGE SCALE GENOMIC DNA]</scope>
    <source>
        <strain evidence="2 3">NEAU-TCZ24</strain>
    </source>
</reference>
<organism evidence="2 3">
    <name type="scientific">Cellulomonas rhizosphaerae</name>
    <dbReference type="NCBI Taxonomy" id="2293719"/>
    <lineage>
        <taxon>Bacteria</taxon>
        <taxon>Bacillati</taxon>
        <taxon>Actinomycetota</taxon>
        <taxon>Actinomycetes</taxon>
        <taxon>Micrococcales</taxon>
        <taxon>Cellulomonadaceae</taxon>
        <taxon>Cellulomonas</taxon>
    </lineage>
</organism>
<dbReference type="AlphaFoldDB" id="A0A413RIF7"/>
<protein>
    <submittedName>
        <fullName evidence="2">Uncharacterized protein</fullName>
    </submittedName>
</protein>
<sequence>MSSTSDDAAAWREQRREAAAAHADALARKQQAESARARVMIAEFVAKARTDGPAPVPLRAHASSGGARYRTPLVGWYLRVDETVAVDAEGEFYVLRAVPSLAARLRGVTPEPSDPPLVLGAGGRDGESLDLRDALDRVLRG</sequence>
<evidence type="ECO:0000313" key="3">
    <source>
        <dbReference type="Proteomes" id="UP000283374"/>
    </source>
</evidence>
<evidence type="ECO:0000313" key="2">
    <source>
        <dbReference type="EMBL" id="RHA38116.1"/>
    </source>
</evidence>
<comment type="caution">
    <text evidence="2">The sequence shown here is derived from an EMBL/GenBank/DDBJ whole genome shotgun (WGS) entry which is preliminary data.</text>
</comment>
<feature type="region of interest" description="Disordered" evidence="1">
    <location>
        <begin position="107"/>
        <end position="126"/>
    </location>
</feature>
<gene>
    <name evidence="2" type="ORF">D1825_15345</name>
</gene>
<dbReference type="Proteomes" id="UP000283374">
    <property type="component" value="Unassembled WGS sequence"/>
</dbReference>
<name>A0A413RIF7_9CELL</name>
<dbReference type="EMBL" id="QWKP01000217">
    <property type="protein sequence ID" value="RHA38116.1"/>
    <property type="molecule type" value="Genomic_DNA"/>
</dbReference>
<evidence type="ECO:0000256" key="1">
    <source>
        <dbReference type="SAM" id="MobiDB-lite"/>
    </source>
</evidence>
<accession>A0A413RIF7</accession>
<proteinExistence type="predicted"/>
<dbReference type="RefSeq" id="WP_118768291.1">
    <property type="nucleotide sequence ID" value="NZ_QWKP01000217.1"/>
</dbReference>